<dbReference type="Pfam" id="PF10342">
    <property type="entry name" value="Kre9_KNH"/>
    <property type="match status" value="1"/>
</dbReference>
<name>A0AA38RWC1_9PEZI</name>
<reference evidence="5" key="1">
    <citation type="submission" date="2022-07" db="EMBL/GenBank/DDBJ databases">
        <title>Fungi with potential for degradation of polypropylene.</title>
        <authorList>
            <person name="Gostincar C."/>
        </authorList>
    </citation>
    <scope>NUCLEOTIDE SEQUENCE</scope>
    <source>
        <strain evidence="5">EXF-13287</strain>
    </source>
</reference>
<feature type="chain" id="PRO_5041258324" description="Yeast cell wall synthesis Kre9/Knh1-like N-terminal domain-containing protein" evidence="3">
    <location>
        <begin position="19"/>
        <end position="214"/>
    </location>
</feature>
<dbReference type="PANTHER" id="PTHR35185:SF1">
    <property type="entry name" value="UPF0619 GPI-ANCHORED MEMBRANE PROTEIN C1322.10"/>
    <property type="match status" value="1"/>
</dbReference>
<dbReference type="AlphaFoldDB" id="A0AA38RWC1"/>
<evidence type="ECO:0000256" key="3">
    <source>
        <dbReference type="SAM" id="SignalP"/>
    </source>
</evidence>
<evidence type="ECO:0000313" key="6">
    <source>
        <dbReference type="Proteomes" id="UP001174691"/>
    </source>
</evidence>
<evidence type="ECO:0000256" key="1">
    <source>
        <dbReference type="ARBA" id="ARBA00022729"/>
    </source>
</evidence>
<dbReference type="Proteomes" id="UP001174691">
    <property type="component" value="Unassembled WGS sequence"/>
</dbReference>
<feature type="region of interest" description="Disordered" evidence="2">
    <location>
        <begin position="111"/>
        <end position="185"/>
    </location>
</feature>
<organism evidence="5 6">
    <name type="scientific">Coniochaeta hoffmannii</name>
    <dbReference type="NCBI Taxonomy" id="91930"/>
    <lineage>
        <taxon>Eukaryota</taxon>
        <taxon>Fungi</taxon>
        <taxon>Dikarya</taxon>
        <taxon>Ascomycota</taxon>
        <taxon>Pezizomycotina</taxon>
        <taxon>Sordariomycetes</taxon>
        <taxon>Sordariomycetidae</taxon>
        <taxon>Coniochaetales</taxon>
        <taxon>Coniochaetaceae</taxon>
        <taxon>Coniochaeta</taxon>
    </lineage>
</organism>
<feature type="signal peptide" evidence="3">
    <location>
        <begin position="1"/>
        <end position="18"/>
    </location>
</feature>
<gene>
    <name evidence="5" type="ORF">NKR19_g5731</name>
</gene>
<proteinExistence type="predicted"/>
<keyword evidence="1 3" id="KW-0732">Signal</keyword>
<evidence type="ECO:0000256" key="2">
    <source>
        <dbReference type="SAM" id="MobiDB-lite"/>
    </source>
</evidence>
<dbReference type="PANTHER" id="PTHR35185">
    <property type="entry name" value="SERINE/THREONINE-RICH PROTEIN ADG2-RELATED"/>
    <property type="match status" value="1"/>
</dbReference>
<evidence type="ECO:0000259" key="4">
    <source>
        <dbReference type="Pfam" id="PF10342"/>
    </source>
</evidence>
<sequence length="214" mass="21533">MLSKTLFAFAGMLAAAQAIMVTSPKKDEKLDFSKTIEIKWTSVSTDPSTFDLVLVDQSNMTPIPVGDKVKTSDGSFSLTNFVATPGAKYKFNLLSTDPQNTGILAQSETFEVTKSGGSDTSSESVSSTTTTSSTSTGTAASETTDSTSSSASTTLSTKTTSGSPSKTGSASTSETANASSTGAAPVASGNAAVALTGKTVGVAGSIFAGLLMLL</sequence>
<feature type="domain" description="Yeast cell wall synthesis Kre9/Knh1-like N-terminal" evidence="4">
    <location>
        <begin position="23"/>
        <end position="112"/>
    </location>
</feature>
<dbReference type="InterPro" id="IPR052479">
    <property type="entry name" value="GPI-anchor_Adhesion_Reg"/>
</dbReference>
<evidence type="ECO:0000313" key="5">
    <source>
        <dbReference type="EMBL" id="KAJ9149212.1"/>
    </source>
</evidence>
<keyword evidence="6" id="KW-1185">Reference proteome</keyword>
<dbReference type="EMBL" id="JANBVN010000081">
    <property type="protein sequence ID" value="KAJ9149212.1"/>
    <property type="molecule type" value="Genomic_DNA"/>
</dbReference>
<dbReference type="InterPro" id="IPR018466">
    <property type="entry name" value="Kre9/Knh1-like_N"/>
</dbReference>
<protein>
    <recommendedName>
        <fullName evidence="4">Yeast cell wall synthesis Kre9/Knh1-like N-terminal domain-containing protein</fullName>
    </recommendedName>
</protein>
<feature type="compositionally biased region" description="Low complexity" evidence="2">
    <location>
        <begin position="113"/>
        <end position="185"/>
    </location>
</feature>
<comment type="caution">
    <text evidence="5">The sequence shown here is derived from an EMBL/GenBank/DDBJ whole genome shotgun (WGS) entry which is preliminary data.</text>
</comment>
<accession>A0AA38RWC1</accession>